<dbReference type="InterPro" id="IPR050934">
    <property type="entry name" value="ITIH"/>
</dbReference>
<dbReference type="PROSITE" id="PS51468">
    <property type="entry name" value="VIT"/>
    <property type="match status" value="1"/>
</dbReference>
<feature type="domain" description="VIT" evidence="1">
    <location>
        <begin position="1"/>
        <end position="65"/>
    </location>
</feature>
<gene>
    <name evidence="3" type="primary">LOC103508164</name>
</gene>
<dbReference type="InterPro" id="IPR013694">
    <property type="entry name" value="VIT"/>
</dbReference>
<dbReference type="Pfam" id="PF08487">
    <property type="entry name" value="VIT"/>
    <property type="match status" value="1"/>
</dbReference>
<sequence>MEIKNKTYDAYIKEKEAAKAEYTQAVASGLAAAHVELSARDSNTFRVSVNVEPETKVNFGMTYEQFLTRTLGHYEHVVNVNPGQLVKNMSVIVNILESNNITNLEVPELKTSNEISDEKETRKLISSVLTTFVLTRYYRNETSTPVGFFRLV</sequence>
<dbReference type="SMART" id="SM00609">
    <property type="entry name" value="VIT"/>
    <property type="match status" value="1"/>
</dbReference>
<accession>A0A1S3CZC3</accession>
<proteinExistence type="predicted"/>
<dbReference type="GeneID" id="103508164"/>
<name>A0A1S3CZC3_DIACI</name>
<dbReference type="PaxDb" id="121845-A0A1S3CZC3"/>
<organism evidence="2 3">
    <name type="scientific">Diaphorina citri</name>
    <name type="common">Asian citrus psyllid</name>
    <dbReference type="NCBI Taxonomy" id="121845"/>
    <lineage>
        <taxon>Eukaryota</taxon>
        <taxon>Metazoa</taxon>
        <taxon>Ecdysozoa</taxon>
        <taxon>Arthropoda</taxon>
        <taxon>Hexapoda</taxon>
        <taxon>Insecta</taxon>
        <taxon>Pterygota</taxon>
        <taxon>Neoptera</taxon>
        <taxon>Paraneoptera</taxon>
        <taxon>Hemiptera</taxon>
        <taxon>Sternorrhyncha</taxon>
        <taxon>Psylloidea</taxon>
        <taxon>Psyllidae</taxon>
        <taxon>Diaphorininae</taxon>
        <taxon>Diaphorina</taxon>
    </lineage>
</organism>
<dbReference type="AlphaFoldDB" id="A0A1S3CZC3"/>
<keyword evidence="2" id="KW-1185">Reference proteome</keyword>
<evidence type="ECO:0000313" key="3">
    <source>
        <dbReference type="RefSeq" id="XP_008470918.3"/>
    </source>
</evidence>
<dbReference type="PANTHER" id="PTHR10338:SF108">
    <property type="entry name" value="INTER-ALPHA-TRYPSIN INHIBITOR HEAVY CHAIN H4-LIKE PROTEIN"/>
    <property type="match status" value="1"/>
</dbReference>
<evidence type="ECO:0000259" key="1">
    <source>
        <dbReference type="PROSITE" id="PS51468"/>
    </source>
</evidence>
<dbReference type="KEGG" id="dci:103508164"/>
<dbReference type="PANTHER" id="PTHR10338">
    <property type="entry name" value="INTER-ALPHA-TRYPSIN INHIBITOR HEAVY CHAIN FAMILY MEMBER"/>
    <property type="match status" value="1"/>
</dbReference>
<dbReference type="Proteomes" id="UP000079169">
    <property type="component" value="Unplaced"/>
</dbReference>
<dbReference type="STRING" id="121845.A0A1S3CZC3"/>
<protein>
    <submittedName>
        <fullName evidence="3">Inter-alpha-trypsin inhibitor heavy chain H6-like</fullName>
    </submittedName>
</protein>
<evidence type="ECO:0000313" key="2">
    <source>
        <dbReference type="Proteomes" id="UP000079169"/>
    </source>
</evidence>
<reference evidence="3" key="1">
    <citation type="submission" date="2025-08" db="UniProtKB">
        <authorList>
            <consortium name="RefSeq"/>
        </authorList>
    </citation>
    <scope>IDENTIFICATION</scope>
</reference>
<dbReference type="RefSeq" id="XP_008470918.3">
    <property type="nucleotide sequence ID" value="XM_008472696.3"/>
</dbReference>